<gene>
    <name evidence="6" type="ORF">R3P38DRAFT_3274319</name>
</gene>
<reference evidence="6 7" key="1">
    <citation type="journal article" date="2024" name="J Genomics">
        <title>Draft genome sequencing and assembly of Favolaschia claudopus CIRM-BRFM 2984 isolated from oak limbs.</title>
        <authorList>
            <person name="Navarro D."/>
            <person name="Drula E."/>
            <person name="Chaduli D."/>
            <person name="Cazenave R."/>
            <person name="Ahrendt S."/>
            <person name="Wang J."/>
            <person name="Lipzen A."/>
            <person name="Daum C."/>
            <person name="Barry K."/>
            <person name="Grigoriev I.V."/>
            <person name="Favel A."/>
            <person name="Rosso M.N."/>
            <person name="Martin F."/>
        </authorList>
    </citation>
    <scope>NUCLEOTIDE SEQUENCE [LARGE SCALE GENOMIC DNA]</scope>
    <source>
        <strain evidence="6 7">CIRM-BRFM 2984</strain>
    </source>
</reference>
<name>A0AAW0AZ93_9AGAR</name>
<sequence>MPINFRKPTHGNSRTKYDDARLWDALRRSYLVETRPSTPIDPETLAETRHRLTLDTVIETDGANLSVGERSLLSLARALVKDSRVVILDEATASVDLETDNKIQRTIQTQFKDRTLICIAHRLRTIISYDRILVMDAGKIAEFDTPLNLFHENDSLFRSLCEKSNIMSTDIEKAGIHEEEEDME</sequence>
<comment type="caution">
    <text evidence="6">The sequence shown here is derived from an EMBL/GenBank/DDBJ whole genome shotgun (WGS) entry which is preliminary data.</text>
</comment>
<dbReference type="PANTHER" id="PTHR24223">
    <property type="entry name" value="ATP-BINDING CASSETTE SUB-FAMILY C"/>
    <property type="match status" value="1"/>
</dbReference>
<evidence type="ECO:0000256" key="4">
    <source>
        <dbReference type="ARBA" id="ARBA00022840"/>
    </source>
</evidence>
<feature type="domain" description="ABC transporter" evidence="5">
    <location>
        <begin position="46"/>
        <end position="93"/>
    </location>
</feature>
<dbReference type="SUPFAM" id="SSF52540">
    <property type="entry name" value="P-loop containing nucleoside triphosphate hydrolases"/>
    <property type="match status" value="1"/>
</dbReference>
<dbReference type="Proteomes" id="UP001362999">
    <property type="component" value="Unassembled WGS sequence"/>
</dbReference>
<dbReference type="Gene3D" id="3.40.50.300">
    <property type="entry name" value="P-loop containing nucleotide triphosphate hydrolases"/>
    <property type="match status" value="1"/>
</dbReference>
<keyword evidence="6" id="KW-0378">Hydrolase</keyword>
<evidence type="ECO:0000256" key="1">
    <source>
        <dbReference type="ARBA" id="ARBA00004141"/>
    </source>
</evidence>
<keyword evidence="3" id="KW-0547">Nucleotide-binding</keyword>
<dbReference type="EMBL" id="JAWWNJ010000046">
    <property type="protein sequence ID" value="KAK7018187.1"/>
    <property type="molecule type" value="Genomic_DNA"/>
</dbReference>
<dbReference type="InterPro" id="IPR003439">
    <property type="entry name" value="ABC_transporter-like_ATP-bd"/>
</dbReference>
<comment type="similarity">
    <text evidence="2">Belongs to the ABC transporter superfamily. ABCC family. Conjugate transporter (TC 3.A.1.208) subfamily.</text>
</comment>
<dbReference type="InterPro" id="IPR050173">
    <property type="entry name" value="ABC_transporter_C-like"/>
</dbReference>
<evidence type="ECO:0000313" key="7">
    <source>
        <dbReference type="Proteomes" id="UP001362999"/>
    </source>
</evidence>
<comment type="subcellular location">
    <subcellularLocation>
        <location evidence="1">Membrane</location>
        <topology evidence="1">Multi-pass membrane protein</topology>
    </subcellularLocation>
</comment>
<evidence type="ECO:0000259" key="5">
    <source>
        <dbReference type="Pfam" id="PF00005"/>
    </source>
</evidence>
<dbReference type="GO" id="GO:0042626">
    <property type="term" value="F:ATPase-coupled transmembrane transporter activity"/>
    <property type="evidence" value="ECO:0007669"/>
    <property type="project" value="TreeGrafter"/>
</dbReference>
<dbReference type="GO" id="GO:0005524">
    <property type="term" value="F:ATP binding"/>
    <property type="evidence" value="ECO:0007669"/>
    <property type="project" value="UniProtKB-KW"/>
</dbReference>
<dbReference type="AlphaFoldDB" id="A0AAW0AZ93"/>
<evidence type="ECO:0000256" key="2">
    <source>
        <dbReference type="ARBA" id="ARBA00009726"/>
    </source>
</evidence>
<keyword evidence="4" id="KW-0067">ATP-binding</keyword>
<organism evidence="6 7">
    <name type="scientific">Favolaschia claudopus</name>
    <dbReference type="NCBI Taxonomy" id="2862362"/>
    <lineage>
        <taxon>Eukaryota</taxon>
        <taxon>Fungi</taxon>
        <taxon>Dikarya</taxon>
        <taxon>Basidiomycota</taxon>
        <taxon>Agaricomycotina</taxon>
        <taxon>Agaricomycetes</taxon>
        <taxon>Agaricomycetidae</taxon>
        <taxon>Agaricales</taxon>
        <taxon>Marasmiineae</taxon>
        <taxon>Mycenaceae</taxon>
        <taxon>Favolaschia</taxon>
    </lineage>
</organism>
<accession>A0AAW0AZ93</accession>
<keyword evidence="7" id="KW-1185">Reference proteome</keyword>
<dbReference type="GO" id="GO:0016887">
    <property type="term" value="F:ATP hydrolysis activity"/>
    <property type="evidence" value="ECO:0007669"/>
    <property type="project" value="InterPro"/>
</dbReference>
<dbReference type="InterPro" id="IPR027417">
    <property type="entry name" value="P-loop_NTPase"/>
</dbReference>
<dbReference type="GO" id="GO:0016020">
    <property type="term" value="C:membrane"/>
    <property type="evidence" value="ECO:0007669"/>
    <property type="project" value="UniProtKB-SubCell"/>
</dbReference>
<dbReference type="PANTHER" id="PTHR24223:SF456">
    <property type="entry name" value="MULTIDRUG RESISTANCE-ASSOCIATED PROTEIN LETHAL(2)03659"/>
    <property type="match status" value="1"/>
</dbReference>
<protein>
    <submittedName>
        <fullName evidence="6">P-loop containing nucleoside triphosphate hydrolase protein</fullName>
    </submittedName>
</protein>
<evidence type="ECO:0000313" key="6">
    <source>
        <dbReference type="EMBL" id="KAK7018187.1"/>
    </source>
</evidence>
<evidence type="ECO:0000256" key="3">
    <source>
        <dbReference type="ARBA" id="ARBA00022741"/>
    </source>
</evidence>
<dbReference type="Pfam" id="PF00005">
    <property type="entry name" value="ABC_tran"/>
    <property type="match status" value="1"/>
</dbReference>
<proteinExistence type="inferred from homology"/>